<feature type="repeat" description="ANK" evidence="3">
    <location>
        <begin position="114"/>
        <end position="135"/>
    </location>
</feature>
<dbReference type="SMART" id="SM00248">
    <property type="entry name" value="ANK"/>
    <property type="match status" value="4"/>
</dbReference>
<dbReference type="InterPro" id="IPR036770">
    <property type="entry name" value="Ankyrin_rpt-contain_sf"/>
</dbReference>
<dbReference type="EMBL" id="JARBDR010000813">
    <property type="protein sequence ID" value="KAJ8306068.1"/>
    <property type="molecule type" value="Genomic_DNA"/>
</dbReference>
<evidence type="ECO:0000256" key="3">
    <source>
        <dbReference type="PROSITE-ProRule" id="PRU00023"/>
    </source>
</evidence>
<dbReference type="SUPFAM" id="SSF48403">
    <property type="entry name" value="Ankyrin repeat"/>
    <property type="match status" value="1"/>
</dbReference>
<sequence>MRFKGRGNSAPIDRLTDVIHRGYFQQVRFFIDLGIRLDDKDDMGRTPLMLCSLMDPEQWGVGIARLLIEKDANLTSRDKYGMNAMHLACIYERVQLVRVFLSALDFDLLHADKWGNTALHYAARSGNSTLVRLLVHTQYRYKIRLDKVNKTGLTALDEAYKYGNKRCAEVIESVENLSESELETLEPPPPLRLRFPTDGILTRPYSGQLLKRSQLRPKTAAVIRRGSLCSSSTTSSLYLPEKPITYRNMPRRAIEQNERDINKIIHCASLSDFRNNPEYLYQLVMPGTFPLSDMPNQNLSRPNSDYIKRPISASESENIGLSWRNDFKKLYTHLQYQCSTSYRDTAKYVPQDIPHDYNPFSPQPDEDELDKSSGKKSKRVSSAMSKAASPDSGSAKQRKQSAQQRNRKISSGQQPHSHGGKNHPASLDGSLGSSNESINSGTSGKKQSSDSHSKSSKGASGSGSEEKPHVNGRTSRTSHHHRVPAVLVQDDEDTPSGHKSPSGSMDHARLKV</sequence>
<proteinExistence type="predicted"/>
<dbReference type="PANTHER" id="PTHR24173:SF76">
    <property type="match status" value="1"/>
</dbReference>
<dbReference type="Proteomes" id="UP001217089">
    <property type="component" value="Unassembled WGS sequence"/>
</dbReference>
<evidence type="ECO:0000256" key="4">
    <source>
        <dbReference type="SAM" id="MobiDB-lite"/>
    </source>
</evidence>
<keyword evidence="1" id="KW-0677">Repeat</keyword>
<organism evidence="5 6">
    <name type="scientific">Tegillarca granosa</name>
    <name type="common">Malaysian cockle</name>
    <name type="synonym">Anadara granosa</name>
    <dbReference type="NCBI Taxonomy" id="220873"/>
    <lineage>
        <taxon>Eukaryota</taxon>
        <taxon>Metazoa</taxon>
        <taxon>Spiralia</taxon>
        <taxon>Lophotrochozoa</taxon>
        <taxon>Mollusca</taxon>
        <taxon>Bivalvia</taxon>
        <taxon>Autobranchia</taxon>
        <taxon>Pteriomorphia</taxon>
        <taxon>Arcoida</taxon>
        <taxon>Arcoidea</taxon>
        <taxon>Arcidae</taxon>
        <taxon>Tegillarca</taxon>
    </lineage>
</organism>
<protein>
    <submittedName>
        <fullName evidence="5">Uncharacterized protein</fullName>
    </submittedName>
</protein>
<dbReference type="PANTHER" id="PTHR24173">
    <property type="entry name" value="ANKYRIN REPEAT CONTAINING"/>
    <property type="match status" value="1"/>
</dbReference>
<evidence type="ECO:0000313" key="6">
    <source>
        <dbReference type="Proteomes" id="UP001217089"/>
    </source>
</evidence>
<feature type="compositionally biased region" description="Polar residues" evidence="4">
    <location>
        <begin position="391"/>
        <end position="416"/>
    </location>
</feature>
<gene>
    <name evidence="5" type="ORF">KUTeg_016613</name>
</gene>
<feature type="repeat" description="ANK" evidence="3">
    <location>
        <begin position="43"/>
        <end position="79"/>
    </location>
</feature>
<dbReference type="Pfam" id="PF12796">
    <property type="entry name" value="Ank_2"/>
    <property type="match status" value="1"/>
</dbReference>
<dbReference type="InterPro" id="IPR002110">
    <property type="entry name" value="Ankyrin_rpt"/>
</dbReference>
<keyword evidence="2 3" id="KW-0040">ANK repeat</keyword>
<evidence type="ECO:0000256" key="2">
    <source>
        <dbReference type="ARBA" id="ARBA00023043"/>
    </source>
</evidence>
<dbReference type="Gene3D" id="1.25.40.20">
    <property type="entry name" value="Ankyrin repeat-containing domain"/>
    <property type="match status" value="1"/>
</dbReference>
<name>A0ABQ9ELE2_TEGGR</name>
<evidence type="ECO:0000313" key="5">
    <source>
        <dbReference type="EMBL" id="KAJ8306068.1"/>
    </source>
</evidence>
<dbReference type="PROSITE" id="PS50088">
    <property type="entry name" value="ANK_REPEAT"/>
    <property type="match status" value="2"/>
</dbReference>
<feature type="region of interest" description="Disordered" evidence="4">
    <location>
        <begin position="350"/>
        <end position="512"/>
    </location>
</feature>
<evidence type="ECO:0000256" key="1">
    <source>
        <dbReference type="ARBA" id="ARBA00022737"/>
    </source>
</evidence>
<keyword evidence="6" id="KW-1185">Reference proteome</keyword>
<dbReference type="PROSITE" id="PS50297">
    <property type="entry name" value="ANK_REP_REGION"/>
    <property type="match status" value="1"/>
</dbReference>
<feature type="compositionally biased region" description="Polar residues" evidence="4">
    <location>
        <begin position="431"/>
        <end position="442"/>
    </location>
</feature>
<reference evidence="5 6" key="1">
    <citation type="submission" date="2022-12" db="EMBL/GenBank/DDBJ databases">
        <title>Chromosome-level genome of Tegillarca granosa.</title>
        <authorList>
            <person name="Kim J."/>
        </authorList>
    </citation>
    <scope>NUCLEOTIDE SEQUENCE [LARGE SCALE GENOMIC DNA]</scope>
    <source>
        <strain evidence="5">Teg-2019</strain>
        <tissue evidence="5">Adductor muscle</tissue>
    </source>
</reference>
<accession>A0ABQ9ELE2</accession>
<comment type="caution">
    <text evidence="5">The sequence shown here is derived from an EMBL/GenBank/DDBJ whole genome shotgun (WGS) entry which is preliminary data.</text>
</comment>